<evidence type="ECO:0000313" key="2">
    <source>
        <dbReference type="EMBL" id="MFD2909101.1"/>
    </source>
</evidence>
<dbReference type="Pfam" id="PF00561">
    <property type="entry name" value="Abhydrolase_1"/>
    <property type="match status" value="1"/>
</dbReference>
<evidence type="ECO:0000313" key="3">
    <source>
        <dbReference type="Proteomes" id="UP001597549"/>
    </source>
</evidence>
<protein>
    <submittedName>
        <fullName evidence="2">Alpha/beta fold hydrolase</fullName>
    </submittedName>
</protein>
<dbReference type="InterPro" id="IPR050266">
    <property type="entry name" value="AB_hydrolase_sf"/>
</dbReference>
<dbReference type="EMBL" id="JBHUOL010000018">
    <property type="protein sequence ID" value="MFD2909101.1"/>
    <property type="molecule type" value="Genomic_DNA"/>
</dbReference>
<accession>A0ABW5Z9F6</accession>
<comment type="caution">
    <text evidence="2">The sequence shown here is derived from an EMBL/GenBank/DDBJ whole genome shotgun (WGS) entry which is preliminary data.</text>
</comment>
<reference evidence="3" key="1">
    <citation type="journal article" date="2019" name="Int. J. Syst. Evol. Microbiol.">
        <title>The Global Catalogue of Microorganisms (GCM) 10K type strain sequencing project: providing services to taxonomists for standard genome sequencing and annotation.</title>
        <authorList>
            <consortium name="The Broad Institute Genomics Platform"/>
            <consortium name="The Broad Institute Genome Sequencing Center for Infectious Disease"/>
            <person name="Wu L."/>
            <person name="Ma J."/>
        </authorList>
    </citation>
    <scope>NUCLEOTIDE SEQUENCE [LARGE SCALE GENOMIC DNA]</scope>
    <source>
        <strain evidence="3">KCTC 52644</strain>
    </source>
</reference>
<dbReference type="InterPro" id="IPR000073">
    <property type="entry name" value="AB_hydrolase_1"/>
</dbReference>
<keyword evidence="3" id="KW-1185">Reference proteome</keyword>
<dbReference type="SUPFAM" id="SSF53474">
    <property type="entry name" value="alpha/beta-Hydrolases"/>
    <property type="match status" value="1"/>
</dbReference>
<organism evidence="2 3">
    <name type="scientific">Flavobacterium ardleyense</name>
    <dbReference type="NCBI Taxonomy" id="2038737"/>
    <lineage>
        <taxon>Bacteria</taxon>
        <taxon>Pseudomonadati</taxon>
        <taxon>Bacteroidota</taxon>
        <taxon>Flavobacteriia</taxon>
        <taxon>Flavobacteriales</taxon>
        <taxon>Flavobacteriaceae</taxon>
        <taxon>Flavobacterium</taxon>
    </lineage>
</organism>
<feature type="domain" description="AB hydrolase-1" evidence="1">
    <location>
        <begin position="116"/>
        <end position="344"/>
    </location>
</feature>
<dbReference type="Gene3D" id="3.40.50.1820">
    <property type="entry name" value="alpha/beta hydrolase"/>
    <property type="match status" value="1"/>
</dbReference>
<sequence length="375" mass="42377">METEKKINELIINITNCIHKNYPELVEYLDEMPITLPDQKHPELTVKSLTSYYNSLVNVVEEYEENHKENVMCERFEKLSTEEFTEFDKQKSHQDIYININDFKISYNDVGEGTVPIIFLHGFPFDKSMWNGQLESLKANNRVIAVDIRGFGKSEDENTHLSMELFTEDLLLFMEELNIERAVLCGLSMGGFVALDAIKRFPEHFDALILCDTQCIADTSEVKEKRYAAIDEINRNGAGAFNDKFVKSVFHTETLTNKPGLVDELRAVVNANSDRIIKAGLVALADRSETCSILEDITVPTLIICGRQDGVTPLAQSEAMHKSIQNSELRIIDNAGHVSNLESPVEFNSYINEFLTTLSDSQTVVPNSEPLSPKI</sequence>
<dbReference type="PRINTS" id="PR00111">
    <property type="entry name" value="ABHYDROLASE"/>
</dbReference>
<dbReference type="GO" id="GO:0016787">
    <property type="term" value="F:hydrolase activity"/>
    <property type="evidence" value="ECO:0007669"/>
    <property type="project" value="UniProtKB-KW"/>
</dbReference>
<dbReference type="InterPro" id="IPR029058">
    <property type="entry name" value="AB_hydrolase_fold"/>
</dbReference>
<dbReference type="RefSeq" id="WP_379807291.1">
    <property type="nucleotide sequence ID" value="NZ_JBHUOL010000018.1"/>
</dbReference>
<evidence type="ECO:0000259" key="1">
    <source>
        <dbReference type="Pfam" id="PF00561"/>
    </source>
</evidence>
<name>A0ABW5Z9F6_9FLAO</name>
<dbReference type="PANTHER" id="PTHR43798">
    <property type="entry name" value="MONOACYLGLYCEROL LIPASE"/>
    <property type="match status" value="1"/>
</dbReference>
<gene>
    <name evidence="2" type="ORF">ACFSX9_10155</name>
</gene>
<dbReference type="Proteomes" id="UP001597549">
    <property type="component" value="Unassembled WGS sequence"/>
</dbReference>
<proteinExistence type="predicted"/>
<keyword evidence="2" id="KW-0378">Hydrolase</keyword>